<dbReference type="OrthoDB" id="7413819at2759"/>
<comment type="caution">
    <text evidence="1">The sequence shown here is derived from an EMBL/GenBank/DDBJ whole genome shotgun (WGS) entry which is preliminary data.</text>
</comment>
<keyword evidence="2" id="KW-1185">Reference proteome</keyword>
<proteinExistence type="predicted"/>
<sequence length="204" mass="23883">MSTKFFQQENKDIIVSYTSFCWLWPFWVVPPRESDRDTCACKLHESIQFIVNTLHTTQSLKELVNLSMCNSEDLDCMYGRCQKCSKKEIIDRNSGIYDKKEEVTWFQWITKKEKRIVKTEDKEITLTVKDKMTGALVVARVHSISRKATSFFLQNSWLKEDLHLHESGPGNGAPDGIGGALKRTANRARRRHNRYCFSHQQFQW</sequence>
<evidence type="ECO:0000313" key="1">
    <source>
        <dbReference type="EMBL" id="VDI58957.1"/>
    </source>
</evidence>
<name>A0A8B6G5Q8_MYTGA</name>
<dbReference type="AlphaFoldDB" id="A0A8B6G5Q8"/>
<dbReference type="Proteomes" id="UP000596742">
    <property type="component" value="Unassembled WGS sequence"/>
</dbReference>
<organism evidence="1 2">
    <name type="scientific">Mytilus galloprovincialis</name>
    <name type="common">Mediterranean mussel</name>
    <dbReference type="NCBI Taxonomy" id="29158"/>
    <lineage>
        <taxon>Eukaryota</taxon>
        <taxon>Metazoa</taxon>
        <taxon>Spiralia</taxon>
        <taxon>Lophotrochozoa</taxon>
        <taxon>Mollusca</taxon>
        <taxon>Bivalvia</taxon>
        <taxon>Autobranchia</taxon>
        <taxon>Pteriomorphia</taxon>
        <taxon>Mytilida</taxon>
        <taxon>Mytiloidea</taxon>
        <taxon>Mytilidae</taxon>
        <taxon>Mytilinae</taxon>
        <taxon>Mytilus</taxon>
    </lineage>
</organism>
<evidence type="ECO:0000313" key="2">
    <source>
        <dbReference type="Proteomes" id="UP000596742"/>
    </source>
</evidence>
<reference evidence="1" key="1">
    <citation type="submission" date="2018-11" db="EMBL/GenBank/DDBJ databases">
        <authorList>
            <person name="Alioto T."/>
            <person name="Alioto T."/>
        </authorList>
    </citation>
    <scope>NUCLEOTIDE SEQUENCE</scope>
</reference>
<accession>A0A8B6G5Q8</accession>
<dbReference type="EMBL" id="UYJE01007898">
    <property type="protein sequence ID" value="VDI58957.1"/>
    <property type="molecule type" value="Genomic_DNA"/>
</dbReference>
<gene>
    <name evidence="1" type="ORF">MGAL_10B070949</name>
</gene>
<protein>
    <submittedName>
        <fullName evidence="1">Uncharacterized protein</fullName>
    </submittedName>
</protein>